<dbReference type="EMBL" id="JABEPP010000001">
    <property type="protein sequence ID" value="NNM70860.1"/>
    <property type="molecule type" value="Genomic_DNA"/>
</dbReference>
<keyword evidence="6" id="KW-1185">Reference proteome</keyword>
<dbReference type="SMART" id="SM00822">
    <property type="entry name" value="PKS_KR"/>
    <property type="match status" value="1"/>
</dbReference>
<dbReference type="InterPro" id="IPR020904">
    <property type="entry name" value="Sc_DH/Rdtase_CS"/>
</dbReference>
<keyword evidence="2" id="KW-0560">Oxidoreductase</keyword>
<dbReference type="PRINTS" id="PR00081">
    <property type="entry name" value="GDHRDH"/>
</dbReference>
<accession>A0A849I3Z3</accession>
<organism evidence="5 6">
    <name type="scientific">Enterovirga aerilata</name>
    <dbReference type="NCBI Taxonomy" id="2730920"/>
    <lineage>
        <taxon>Bacteria</taxon>
        <taxon>Pseudomonadati</taxon>
        <taxon>Pseudomonadota</taxon>
        <taxon>Alphaproteobacteria</taxon>
        <taxon>Hyphomicrobiales</taxon>
        <taxon>Methylobacteriaceae</taxon>
        <taxon>Enterovirga</taxon>
    </lineage>
</organism>
<dbReference type="SUPFAM" id="SSF51735">
    <property type="entry name" value="NAD(P)-binding Rossmann-fold domains"/>
    <property type="match status" value="1"/>
</dbReference>
<dbReference type="Pfam" id="PF00106">
    <property type="entry name" value="adh_short"/>
    <property type="match status" value="1"/>
</dbReference>
<dbReference type="InterPro" id="IPR002347">
    <property type="entry name" value="SDR_fam"/>
</dbReference>
<protein>
    <submittedName>
        <fullName evidence="5">SDR family oxidoreductase</fullName>
    </submittedName>
</protein>
<dbReference type="PANTHER" id="PTHR43669">
    <property type="entry name" value="5-KETO-D-GLUCONATE 5-REDUCTASE"/>
    <property type="match status" value="1"/>
</dbReference>
<evidence type="ECO:0000256" key="1">
    <source>
        <dbReference type="ARBA" id="ARBA00006484"/>
    </source>
</evidence>
<dbReference type="RefSeq" id="WP_171216389.1">
    <property type="nucleotide sequence ID" value="NZ_JABEPP010000001.1"/>
</dbReference>
<dbReference type="PROSITE" id="PS00061">
    <property type="entry name" value="ADH_SHORT"/>
    <property type="match status" value="1"/>
</dbReference>
<sequence>MEIAGRVVVVTGGANGIGRALCECFHQAGARAVVVADLDGAGAEAVAAEISGRAFRCDVSREAELRQLIEETERDIGAIDLFCSNAGIAPGFDPIAENVAAAPDSEWERGFAVNVMAHVRAARILVPLMRARGGGYFLQTISAAGLLSQVGSAIYSTSKHAAVGFAESLAIAHRAHGIRVSILCPQGVDTPMLRALPAGPQRDDGVLSTEEVAAAALAGIEAERFLILPHPQVAEYMRRKAENYDRWIGGMAKLQKALRDAAAPA</sequence>
<gene>
    <name evidence="5" type="ORF">HJG44_00415</name>
</gene>
<comment type="similarity">
    <text evidence="1 3">Belongs to the short-chain dehydrogenases/reductases (SDR) family.</text>
</comment>
<dbReference type="PANTHER" id="PTHR43669:SF3">
    <property type="entry name" value="ALCOHOL DEHYDROGENASE, PUTATIVE (AFU_ORTHOLOGUE AFUA_3G03445)-RELATED"/>
    <property type="match status" value="1"/>
</dbReference>
<dbReference type="Gene3D" id="3.40.50.720">
    <property type="entry name" value="NAD(P)-binding Rossmann-like Domain"/>
    <property type="match status" value="1"/>
</dbReference>
<dbReference type="InterPro" id="IPR057326">
    <property type="entry name" value="KR_dom"/>
</dbReference>
<dbReference type="GO" id="GO:0016491">
    <property type="term" value="F:oxidoreductase activity"/>
    <property type="evidence" value="ECO:0007669"/>
    <property type="project" value="UniProtKB-KW"/>
</dbReference>
<proteinExistence type="inferred from homology"/>
<reference evidence="5 6" key="1">
    <citation type="submission" date="2020-04" db="EMBL/GenBank/DDBJ databases">
        <title>Enterovirga sp. isolate from soil.</title>
        <authorList>
            <person name="Chea S."/>
            <person name="Kim D.-U."/>
        </authorList>
    </citation>
    <scope>NUCLEOTIDE SEQUENCE [LARGE SCALE GENOMIC DNA]</scope>
    <source>
        <strain evidence="5 6">DB1703</strain>
    </source>
</reference>
<name>A0A849I3Z3_9HYPH</name>
<dbReference type="InterPro" id="IPR036291">
    <property type="entry name" value="NAD(P)-bd_dom_sf"/>
</dbReference>
<evidence type="ECO:0000256" key="2">
    <source>
        <dbReference type="ARBA" id="ARBA00023002"/>
    </source>
</evidence>
<dbReference type="PRINTS" id="PR00080">
    <property type="entry name" value="SDRFAMILY"/>
</dbReference>
<dbReference type="Proteomes" id="UP000564885">
    <property type="component" value="Unassembled WGS sequence"/>
</dbReference>
<evidence type="ECO:0000313" key="5">
    <source>
        <dbReference type="EMBL" id="NNM70860.1"/>
    </source>
</evidence>
<dbReference type="AlphaFoldDB" id="A0A849I3Z3"/>
<evidence type="ECO:0000256" key="3">
    <source>
        <dbReference type="RuleBase" id="RU000363"/>
    </source>
</evidence>
<feature type="domain" description="Ketoreductase" evidence="4">
    <location>
        <begin position="6"/>
        <end position="188"/>
    </location>
</feature>
<evidence type="ECO:0000259" key="4">
    <source>
        <dbReference type="SMART" id="SM00822"/>
    </source>
</evidence>
<dbReference type="CDD" id="cd05233">
    <property type="entry name" value="SDR_c"/>
    <property type="match status" value="1"/>
</dbReference>
<comment type="caution">
    <text evidence="5">The sequence shown here is derived from an EMBL/GenBank/DDBJ whole genome shotgun (WGS) entry which is preliminary data.</text>
</comment>
<evidence type="ECO:0000313" key="6">
    <source>
        <dbReference type="Proteomes" id="UP000564885"/>
    </source>
</evidence>